<comment type="similarity">
    <text evidence="1">Belongs to the peptidase S1C family.</text>
</comment>
<dbReference type="AlphaFoldDB" id="A0A2Z3LAH0"/>
<dbReference type="EC" id="3.4.21.107" evidence="10"/>
<dbReference type="GO" id="GO:0006508">
    <property type="term" value="P:proteolysis"/>
    <property type="evidence" value="ECO:0007669"/>
    <property type="project" value="UniProtKB-KW"/>
</dbReference>
<dbReference type="FunFam" id="2.40.10.10:FF:000001">
    <property type="entry name" value="Periplasmic serine protease DegS"/>
    <property type="match status" value="1"/>
</dbReference>
<evidence type="ECO:0000256" key="2">
    <source>
        <dbReference type="ARBA" id="ARBA00022670"/>
    </source>
</evidence>
<evidence type="ECO:0000256" key="8">
    <source>
        <dbReference type="PIRSR" id="PIRSR611782-2"/>
    </source>
</evidence>
<evidence type="ECO:0000313" key="10">
    <source>
        <dbReference type="EMBL" id="AWN82307.1"/>
    </source>
</evidence>
<feature type="active site" description="Charge relay system" evidence="7">
    <location>
        <position position="178"/>
    </location>
</feature>
<dbReference type="Gene3D" id="2.30.42.10">
    <property type="match status" value="2"/>
</dbReference>
<dbReference type="NCBIfam" id="TIGR02037">
    <property type="entry name" value="degP_htrA_DO"/>
    <property type="match status" value="1"/>
</dbReference>
<evidence type="ECO:0000313" key="11">
    <source>
        <dbReference type="Proteomes" id="UP000245872"/>
    </source>
</evidence>
<evidence type="ECO:0000256" key="7">
    <source>
        <dbReference type="PIRSR" id="PIRSR611782-1"/>
    </source>
</evidence>
<evidence type="ECO:0000256" key="6">
    <source>
        <dbReference type="ARBA" id="ARBA00022825"/>
    </source>
</evidence>
<protein>
    <submittedName>
        <fullName evidence="10">Periplasmic pH-dependent serine endoprotease DegQ</fullName>
        <ecNumber evidence="10">3.4.21.107</ecNumber>
    </submittedName>
</protein>
<keyword evidence="5 10" id="KW-0378">Hydrolase</keyword>
<keyword evidence="6" id="KW-0720">Serine protease</keyword>
<keyword evidence="2 10" id="KW-0645">Protease</keyword>
<keyword evidence="4" id="KW-0677">Repeat</keyword>
<dbReference type="Pfam" id="PF12812">
    <property type="entry name" value="PDZ_1"/>
    <property type="match status" value="1"/>
</dbReference>
<dbReference type="InterPro" id="IPR036034">
    <property type="entry name" value="PDZ_sf"/>
</dbReference>
<dbReference type="Gene3D" id="2.40.10.120">
    <property type="match status" value="1"/>
</dbReference>
<dbReference type="SMART" id="SM00228">
    <property type="entry name" value="PDZ"/>
    <property type="match status" value="2"/>
</dbReference>
<evidence type="ECO:0000256" key="5">
    <source>
        <dbReference type="ARBA" id="ARBA00022801"/>
    </source>
</evidence>
<dbReference type="InterPro" id="IPR009003">
    <property type="entry name" value="Peptidase_S1_PA"/>
</dbReference>
<dbReference type="InterPro" id="IPR001940">
    <property type="entry name" value="Peptidase_S1C"/>
</dbReference>
<name>A0A2Z3LAH0_9BACT</name>
<feature type="binding site" evidence="8">
    <location>
        <begin position="288"/>
        <end position="290"/>
    </location>
    <ligand>
        <name>substrate</name>
    </ligand>
</feature>
<dbReference type="GO" id="GO:0004252">
    <property type="term" value="F:serine-type endopeptidase activity"/>
    <property type="evidence" value="ECO:0007669"/>
    <property type="project" value="InterPro"/>
</dbReference>
<keyword evidence="11" id="KW-1185">Reference proteome</keyword>
<dbReference type="SUPFAM" id="SSF50156">
    <property type="entry name" value="PDZ domain-like"/>
    <property type="match status" value="2"/>
</dbReference>
<dbReference type="RefSeq" id="WP_109997675.1">
    <property type="nucleotide sequence ID" value="NZ_CP029619.1"/>
</dbReference>
<dbReference type="PRINTS" id="PR00834">
    <property type="entry name" value="PROTEASES2C"/>
</dbReference>
<reference evidence="10 11" key="1">
    <citation type="submission" date="2018-05" db="EMBL/GenBank/DDBJ databases">
        <title>Candidatus Cardinium hertigii Genome Assembly.</title>
        <authorList>
            <person name="Showmaker K.C."/>
            <person name="Walden K.O."/>
            <person name="Fields C.J."/>
            <person name="Lambert K.N."/>
            <person name="Hudson M.E."/>
        </authorList>
    </citation>
    <scope>NUCLEOTIDE SEQUENCE [LARGE SCALE GENOMIC DNA]</scope>
    <source>
        <strain evidence="11">cHgTN10</strain>
    </source>
</reference>
<evidence type="ECO:0000256" key="4">
    <source>
        <dbReference type="ARBA" id="ARBA00022737"/>
    </source>
</evidence>
<dbReference type="Pfam" id="PF13365">
    <property type="entry name" value="Trypsin_2"/>
    <property type="match status" value="1"/>
</dbReference>
<sequence>MRQYNYFHRGASTKGRFALLLLVIGGGITYLKAGSFYRAGNKQQNTAVSLMANPGYSTLDSKAAKDDPHACSVSQEAQPIQKNLPDDVVPRPIEDKKVIAPLPDFTYAAKIATQAVVHVKVRKCSKVKYMTSPLDEFFREFFGERFGTPRREYEVPEQYATGSGVIYTENGFIVTNNHVIEGADHIEVTLQDNRLYTAKLIGADATTDLALLKVQETKLPFLQLGNSDTLEVGEWVLAVGNPFNLHSTVTKGIVSAKSRQLGDNLGQKGDPRFTIQSFIQTDAAINQGNSGGALVNLYGQLVGINSAIYANSAVSFMGYGFAIPVSLVKKVMNDLMQYGAVQRVMLGVTISEVNAELAKKLGLSKIAGACIQSVDPASPCVKLLQKEDVITQINDHKINKVAELQEIIACSKPGDTITITLFRKGKEKTINVVLEKEPDPVQVVQKGKLLEVEGASFSDLGEGIKKKLELSAGISVVEVGKGKFQSAGLKKGHIVIAFDKKPVHNIKAFAEMVRNAKEAALLKVVDPAKGTVSYLAIDFANQHNIR</sequence>
<dbReference type="Pfam" id="PF13180">
    <property type="entry name" value="PDZ_2"/>
    <property type="match status" value="1"/>
</dbReference>
<feature type="binding site" evidence="8">
    <location>
        <position position="178"/>
    </location>
    <ligand>
        <name>substrate</name>
    </ligand>
</feature>
<dbReference type="InterPro" id="IPR011782">
    <property type="entry name" value="Pept_S1C_Do"/>
</dbReference>
<dbReference type="OrthoDB" id="9758917at2"/>
<gene>
    <name evidence="10" type="primary">degQ</name>
    <name evidence="10" type="ORF">DK880_01010</name>
</gene>
<dbReference type="Proteomes" id="UP000245872">
    <property type="component" value="Chromosome"/>
</dbReference>
<feature type="binding site" evidence="8">
    <location>
        <begin position="306"/>
        <end position="310"/>
    </location>
    <ligand>
        <name>substrate</name>
    </ligand>
</feature>
<evidence type="ECO:0000259" key="9">
    <source>
        <dbReference type="SMART" id="SM00228"/>
    </source>
</evidence>
<dbReference type="PANTHER" id="PTHR22939">
    <property type="entry name" value="SERINE PROTEASE FAMILY S1C HTRA-RELATED"/>
    <property type="match status" value="1"/>
</dbReference>
<evidence type="ECO:0000256" key="1">
    <source>
        <dbReference type="ARBA" id="ARBA00010541"/>
    </source>
</evidence>
<dbReference type="SUPFAM" id="SSF50494">
    <property type="entry name" value="Trypsin-like serine proteases"/>
    <property type="match status" value="1"/>
</dbReference>
<feature type="active site" description="Charge relay system" evidence="7">
    <location>
        <position position="208"/>
    </location>
</feature>
<proteinExistence type="inferred from homology"/>
<feature type="active site" description="Charge relay system" evidence="7">
    <location>
        <position position="290"/>
    </location>
</feature>
<dbReference type="InterPro" id="IPR001478">
    <property type="entry name" value="PDZ"/>
</dbReference>
<evidence type="ECO:0000256" key="3">
    <source>
        <dbReference type="ARBA" id="ARBA00022729"/>
    </source>
</evidence>
<feature type="binding site" evidence="8">
    <location>
        <position position="208"/>
    </location>
    <ligand>
        <name>substrate</name>
    </ligand>
</feature>
<dbReference type="KEGG" id="cher:DK880_01010"/>
<keyword evidence="3" id="KW-0732">Signal</keyword>
<feature type="domain" description="PDZ" evidence="9">
    <location>
        <begin position="344"/>
        <end position="425"/>
    </location>
</feature>
<dbReference type="InterPro" id="IPR025926">
    <property type="entry name" value="PDZ-like_dom"/>
</dbReference>
<feature type="domain" description="PDZ" evidence="9">
    <location>
        <begin position="451"/>
        <end position="528"/>
    </location>
</feature>
<accession>A0A2Z3LAH0</accession>
<organism evidence="10 11">
    <name type="scientific">Candidatus Cardinium hertigii</name>
    <dbReference type="NCBI Taxonomy" id="247481"/>
    <lineage>
        <taxon>Bacteria</taxon>
        <taxon>Pseudomonadati</taxon>
        <taxon>Bacteroidota</taxon>
        <taxon>Cytophagia</taxon>
        <taxon>Cytophagales</taxon>
        <taxon>Amoebophilaceae</taxon>
        <taxon>Candidatus Cardinium</taxon>
    </lineage>
</organism>
<dbReference type="EMBL" id="CP029619">
    <property type="protein sequence ID" value="AWN82307.1"/>
    <property type="molecule type" value="Genomic_DNA"/>
</dbReference>
<dbReference type="PANTHER" id="PTHR22939:SF129">
    <property type="entry name" value="SERINE PROTEASE HTRA2, MITOCHONDRIAL"/>
    <property type="match status" value="1"/>
</dbReference>